<dbReference type="GO" id="GO:0051539">
    <property type="term" value="F:4 iron, 4 sulfur cluster binding"/>
    <property type="evidence" value="ECO:0007669"/>
    <property type="project" value="UniProtKB-UniRule"/>
</dbReference>
<evidence type="ECO:0000313" key="6">
    <source>
        <dbReference type="Proteomes" id="UP000675379"/>
    </source>
</evidence>
<evidence type="ECO:0000259" key="4">
    <source>
        <dbReference type="PROSITE" id="PS51918"/>
    </source>
</evidence>
<organism evidence="5 6">
    <name type="scientific">Proteiniclasticum sediminis</name>
    <dbReference type="NCBI Taxonomy" id="2804028"/>
    <lineage>
        <taxon>Bacteria</taxon>
        <taxon>Bacillati</taxon>
        <taxon>Bacillota</taxon>
        <taxon>Clostridia</taxon>
        <taxon>Eubacteriales</taxon>
        <taxon>Clostridiaceae</taxon>
        <taxon>Proteiniclasticum</taxon>
    </lineage>
</organism>
<dbReference type="NCBIfam" id="TIGR00539">
    <property type="entry name" value="hemN_rel"/>
    <property type="match status" value="1"/>
</dbReference>
<dbReference type="PANTHER" id="PTHR13932:SF5">
    <property type="entry name" value="RADICAL S-ADENOSYL METHIONINE DOMAIN-CONTAINING PROTEIN 1, MITOCHONDRIAL"/>
    <property type="match status" value="1"/>
</dbReference>
<dbReference type="RefSeq" id="WP_211799886.1">
    <property type="nucleotide sequence ID" value="NZ_JAGSCS010000003.1"/>
</dbReference>
<dbReference type="InterPro" id="IPR058240">
    <property type="entry name" value="rSAM_sf"/>
</dbReference>
<protein>
    <recommendedName>
        <fullName evidence="2 3">Heme chaperone HemW</fullName>
    </recommendedName>
</protein>
<evidence type="ECO:0000256" key="3">
    <source>
        <dbReference type="RuleBase" id="RU364116"/>
    </source>
</evidence>
<keyword evidence="5" id="KW-0560">Oxidoreductase</keyword>
<dbReference type="SFLD" id="SFLDF00562">
    <property type="entry name" value="HemN-like__clustered_with_heat"/>
    <property type="match status" value="1"/>
</dbReference>
<proteinExistence type="inferred from homology"/>
<dbReference type="SFLD" id="SFLDG01065">
    <property type="entry name" value="anaerobic_coproporphyrinogen-I"/>
    <property type="match status" value="1"/>
</dbReference>
<name>A0A941CMI3_9CLOT</name>
<dbReference type="InterPro" id="IPR007197">
    <property type="entry name" value="rSAM"/>
</dbReference>
<sequence>MEKTYGLYIHIPFCAQKCYYCDFASYSGKEKLVEPYLEALDQEIRLKTQGKRFDTIFIGGGTPTYLSAEQLQRLGQSLAGVERTPDCEISMECNPGNLTEAKVPAIQAMGVNRLSIGLQSSNDQILLDIGRIHTFREFRDNYLMLRQAGFSNINVDLIYGLPGENLRILEKTLQDVLSLSPDHISCYSLIIEEFTPFYYRNQRRELKLPDEDLERQMNEVILRRMNEEGYERYEISNYARPGKECRHNIRYWEGRDYVGCGTSAHEYVDGIRQENIRTVEGYLRMMKEKGTAAVRIHPNTPEEDMEEYIFMGMRMRQGIDKARFQERFHVSLDTLFAEPMERFTQLGLLEDTPAYLRFTEKGIEFSNTVLSEFLLST</sequence>
<feature type="domain" description="Radical SAM core" evidence="4">
    <location>
        <begin position="1"/>
        <end position="231"/>
    </location>
</feature>
<dbReference type="GO" id="GO:0006779">
    <property type="term" value="P:porphyrin-containing compound biosynthetic process"/>
    <property type="evidence" value="ECO:0007669"/>
    <property type="project" value="InterPro"/>
</dbReference>
<dbReference type="SFLD" id="SFLDS00029">
    <property type="entry name" value="Radical_SAM"/>
    <property type="match status" value="1"/>
</dbReference>
<dbReference type="Pfam" id="PF04055">
    <property type="entry name" value="Radical_SAM"/>
    <property type="match status" value="1"/>
</dbReference>
<comment type="subcellular location">
    <subcellularLocation>
        <location evidence="3">Cytoplasm</location>
    </subcellularLocation>
</comment>
<dbReference type="Pfam" id="PF06969">
    <property type="entry name" value="HemN_C"/>
    <property type="match status" value="1"/>
</dbReference>
<dbReference type="SUPFAM" id="SSF102114">
    <property type="entry name" value="Radical SAM enzymes"/>
    <property type="match status" value="1"/>
</dbReference>
<dbReference type="InterPro" id="IPR023404">
    <property type="entry name" value="rSAM_horseshoe"/>
</dbReference>
<dbReference type="AlphaFoldDB" id="A0A941CMI3"/>
<keyword evidence="3" id="KW-0411">Iron-sulfur</keyword>
<gene>
    <name evidence="5" type="ORF">KCG48_03310</name>
</gene>
<dbReference type="PANTHER" id="PTHR13932">
    <property type="entry name" value="COPROPORPHYRINIGEN III OXIDASE"/>
    <property type="match status" value="1"/>
</dbReference>
<reference evidence="5" key="1">
    <citation type="submission" date="2021-04" db="EMBL/GenBank/DDBJ databases">
        <title>Proteiniclasticum sedimins sp. nov., an obligate anaerobic bacterium isolated from anaerobic sludge.</title>
        <authorList>
            <person name="Liu J."/>
        </authorList>
    </citation>
    <scope>NUCLEOTIDE SEQUENCE</scope>
    <source>
        <strain evidence="5">BAD-10</strain>
    </source>
</reference>
<dbReference type="EMBL" id="JAGSCS010000003">
    <property type="protein sequence ID" value="MBR0575362.1"/>
    <property type="molecule type" value="Genomic_DNA"/>
</dbReference>
<keyword evidence="3" id="KW-0408">Iron</keyword>
<dbReference type="GO" id="GO:0046872">
    <property type="term" value="F:metal ion binding"/>
    <property type="evidence" value="ECO:0007669"/>
    <property type="project" value="UniProtKB-UniRule"/>
</dbReference>
<comment type="similarity">
    <text evidence="1">Belongs to the anaerobic coproporphyrinogen-III oxidase family. HemW subfamily.</text>
</comment>
<dbReference type="InterPro" id="IPR010723">
    <property type="entry name" value="HemN_C"/>
</dbReference>
<dbReference type="PROSITE" id="PS51918">
    <property type="entry name" value="RADICAL_SAM"/>
    <property type="match status" value="1"/>
</dbReference>
<dbReference type="SFLD" id="SFLDF00288">
    <property type="entry name" value="HemN-like__clustered_with_nucl"/>
    <property type="match status" value="1"/>
</dbReference>
<accession>A0A941CMI3</accession>
<keyword evidence="3" id="KW-0143">Chaperone</keyword>
<evidence type="ECO:0000256" key="2">
    <source>
        <dbReference type="ARBA" id="ARBA00017228"/>
    </source>
</evidence>
<dbReference type="InterPro" id="IPR006638">
    <property type="entry name" value="Elp3/MiaA/NifB-like_rSAM"/>
</dbReference>
<dbReference type="GO" id="GO:0004109">
    <property type="term" value="F:coproporphyrinogen oxidase activity"/>
    <property type="evidence" value="ECO:0007669"/>
    <property type="project" value="InterPro"/>
</dbReference>
<evidence type="ECO:0000313" key="5">
    <source>
        <dbReference type="EMBL" id="MBR0575362.1"/>
    </source>
</evidence>
<dbReference type="SMART" id="SM00729">
    <property type="entry name" value="Elp3"/>
    <property type="match status" value="1"/>
</dbReference>
<dbReference type="InterPro" id="IPR034505">
    <property type="entry name" value="Coproporphyrinogen-III_oxidase"/>
</dbReference>
<keyword evidence="3" id="KW-0949">S-adenosyl-L-methionine</keyword>
<dbReference type="Proteomes" id="UP000675379">
    <property type="component" value="Unassembled WGS sequence"/>
</dbReference>
<dbReference type="SFLD" id="SFLDG01082">
    <property type="entry name" value="B12-binding_domain_containing"/>
    <property type="match status" value="1"/>
</dbReference>
<comment type="function">
    <text evidence="3">Probably acts as a heme chaperone, transferring heme to an unknown acceptor. Binds one molecule of heme per monomer, possibly covalently. Binds 1 [4Fe-4S] cluster. The cluster is coordinated with 3 cysteines and an exchangeable S-adenosyl-L-methionine.</text>
</comment>
<evidence type="ECO:0000256" key="1">
    <source>
        <dbReference type="ARBA" id="ARBA00006100"/>
    </source>
</evidence>
<keyword evidence="3" id="KW-0479">Metal-binding</keyword>
<keyword evidence="3" id="KW-0963">Cytoplasm</keyword>
<dbReference type="Gene3D" id="3.80.30.20">
    <property type="entry name" value="tm_1862 like domain"/>
    <property type="match status" value="1"/>
</dbReference>
<dbReference type="InterPro" id="IPR004559">
    <property type="entry name" value="HemW-like"/>
</dbReference>
<comment type="caution">
    <text evidence="5">The sequence shown here is derived from an EMBL/GenBank/DDBJ whole genome shotgun (WGS) entry which is preliminary data.</text>
</comment>
<keyword evidence="3" id="KW-0004">4Fe-4S</keyword>
<dbReference type="GO" id="GO:0005737">
    <property type="term" value="C:cytoplasm"/>
    <property type="evidence" value="ECO:0007669"/>
    <property type="project" value="UniProtKB-SubCell"/>
</dbReference>
<keyword evidence="6" id="KW-1185">Reference proteome</keyword>
<keyword evidence="3" id="KW-0349">Heme</keyword>
<dbReference type="CDD" id="cd01335">
    <property type="entry name" value="Radical_SAM"/>
    <property type="match status" value="1"/>
</dbReference>